<accession>A0A7R8VLP1</accession>
<organism evidence="2">
    <name type="scientific">Timema douglasi</name>
    <name type="common">Walking stick</name>
    <dbReference type="NCBI Taxonomy" id="61478"/>
    <lineage>
        <taxon>Eukaryota</taxon>
        <taxon>Metazoa</taxon>
        <taxon>Ecdysozoa</taxon>
        <taxon>Arthropoda</taxon>
        <taxon>Hexapoda</taxon>
        <taxon>Insecta</taxon>
        <taxon>Pterygota</taxon>
        <taxon>Neoptera</taxon>
        <taxon>Polyneoptera</taxon>
        <taxon>Phasmatodea</taxon>
        <taxon>Timematodea</taxon>
        <taxon>Timematoidea</taxon>
        <taxon>Timematidae</taxon>
        <taxon>Timema</taxon>
    </lineage>
</organism>
<feature type="compositionally biased region" description="Polar residues" evidence="1">
    <location>
        <begin position="389"/>
        <end position="416"/>
    </location>
</feature>
<protein>
    <submittedName>
        <fullName evidence="2">Uncharacterized protein</fullName>
    </submittedName>
</protein>
<evidence type="ECO:0000313" key="2">
    <source>
        <dbReference type="EMBL" id="CAD7200828.1"/>
    </source>
</evidence>
<feature type="region of interest" description="Disordered" evidence="1">
    <location>
        <begin position="445"/>
        <end position="474"/>
    </location>
</feature>
<proteinExistence type="predicted"/>
<dbReference type="EMBL" id="OA567811">
    <property type="protein sequence ID" value="CAD7200828.1"/>
    <property type="molecule type" value="Genomic_DNA"/>
</dbReference>
<sequence>MKGQNVLKKRQRGWSIRDKTRLITTRCRRVKLVKRNSGTQTCSDTSQVKVIEENGRLNLNVPKISVTYEKAVLKSKRSLNTGGVEDVTFKKTMTKRKRQKTGDHLSRDSLISYATTKIGKQVTKQTKLVENIPTPSVLEQSSAQGTNQIVCLKMSDDKIQTDVGNTTCDTEHSHDNSQLSLDPNTGLFSKQLKSLTNTNSLVTILKANIELKNANIIKEHIEKQNQNNSSPPKSCDQVINRKLFTNPKTTIPPHNNKKTTADDNQQSNCVSEFSSDEALSIVYESILPLKSLPDGQSRKKGAITIDSIGNKGSKEASQESFHKHTSDENTVATESLSDIIVLAKRQMEIIAKDIPSRCEYVLLPVSSNKDRSGAIFYAQNDDAHDGPFPNQTSRSDSNFTQVDKNSSTSQGPSNASIILDKVRNAIKMKMKMKATVEEPVKPALPEIISRPPRSLRSSSRKPEQMLEGMRFFTN</sequence>
<reference evidence="2" key="1">
    <citation type="submission" date="2020-11" db="EMBL/GenBank/DDBJ databases">
        <authorList>
            <person name="Tran Van P."/>
        </authorList>
    </citation>
    <scope>NUCLEOTIDE SEQUENCE</scope>
</reference>
<feature type="region of interest" description="Disordered" evidence="1">
    <location>
        <begin position="379"/>
        <end position="416"/>
    </location>
</feature>
<gene>
    <name evidence="2" type="ORF">TDIB3V08_LOCUS7039</name>
</gene>
<feature type="region of interest" description="Disordered" evidence="1">
    <location>
        <begin position="309"/>
        <end position="329"/>
    </location>
</feature>
<evidence type="ECO:0000256" key="1">
    <source>
        <dbReference type="SAM" id="MobiDB-lite"/>
    </source>
</evidence>
<dbReference type="AlphaFoldDB" id="A0A7R8VLP1"/>
<name>A0A7R8VLP1_TIMDO</name>
<feature type="compositionally biased region" description="Basic and acidic residues" evidence="1">
    <location>
        <begin position="312"/>
        <end position="327"/>
    </location>
</feature>
<feature type="region of interest" description="Disordered" evidence="1">
    <location>
        <begin position="245"/>
        <end position="267"/>
    </location>
</feature>